<evidence type="ECO:0000256" key="4">
    <source>
        <dbReference type="ARBA" id="ARBA00022825"/>
    </source>
</evidence>
<dbReference type="Pfam" id="PF00082">
    <property type="entry name" value="Peptidase_S8"/>
    <property type="match status" value="1"/>
</dbReference>
<comment type="similarity">
    <text evidence="1 6 7">Belongs to the peptidase S8 family.</text>
</comment>
<dbReference type="Proteomes" id="UP000501868">
    <property type="component" value="Chromosome"/>
</dbReference>
<evidence type="ECO:0000256" key="8">
    <source>
        <dbReference type="SAM" id="SignalP"/>
    </source>
</evidence>
<evidence type="ECO:0000313" key="11">
    <source>
        <dbReference type="EMBL" id="QIZ09188.1"/>
    </source>
</evidence>
<dbReference type="InterPro" id="IPR015500">
    <property type="entry name" value="Peptidase_S8_subtilisin-rel"/>
</dbReference>
<dbReference type="CDD" id="cd07474">
    <property type="entry name" value="Peptidases_S8_subtilisin_Vpr-like"/>
    <property type="match status" value="1"/>
</dbReference>
<keyword evidence="2 6" id="KW-0645">Protease</keyword>
<dbReference type="EMBL" id="CP051128">
    <property type="protein sequence ID" value="QIZ09188.1"/>
    <property type="molecule type" value="Genomic_DNA"/>
</dbReference>
<sequence>MKKRNQWFNGRTATWLFTSTLVFSSAKFPFVAPTGLAQGINANEAMTHVIVEMDGAPVIRALPKSEKIGAASKTTVSKLKEQTESLKQAHGKMLQALNEKRIPFNKSNEYTFTLNGMALQVPKNKVDELRSLPGVKAVYPDQEYHADLADSVPLIGAPDVWSKHDQNNQGITGKGVTVAVIDTGVDYDHPDLGGGFGPGHKVVGGYDFVNHDNDPMDDQGHGTHVSGIIAAHGNVTGVAPDASITAYKVLNQYGEGDDSDIIAGIEASISPDNPFPADVINMSISGPGDGNDPLSQAAQNAVDAGVVVVASAGNSGPGYGTIGAPAMAEGVLAVGASTSGIKVPAAKMVSPLEENLSIFRLGFTANPPEAETTRELVDVGEGGLENYNGLDVKGKIVLIQLPQGADPQQYSYTAGRTAQEKGAEAALFFRPMELGPQLASVFKLGESIPSQYSSNLSGEMQEQDQFLADSSGDSRLETLVAMAIDETKAEELKSYLAKGPVKITISGKDATDKMASFSSRGNSDLRAKPDLVAPGVEINSTYINESGYTRMSGTSMAAPHVAGAAALLKQLKPDWNAREISSALKETTKPLASYDVLTQGAGRLDIKAAAETNVVASPNTLNLGIADIKDSKIHKSASLTLNNHGEKPVDMDFTVKDDTKSEAAVTVNPSHIHIEPGQQVNVEVSINMNRPDQDTVISGWIEGNIQSPTESQHLREPYQFTVRHLQITATPDPVASSMNETEAFIYSPLDLSQAPKVTIRTPSGNTNQVTPVLDHDHWWRVPVQTSEVGIYRIDAISTVKNSSTEESSIIGSGYLEKLPADKEHVSSWDSVGPYSNNGLMTFDPKNPNSMTVLTRENPSLFRKEDGTDTWHEYRNFPVQGGSPKKMVVDPTNARNIYVPINSMNKNLDSTYMGKILASKDGGKTWRTLPFPDIEISDLVIDESGQKLVAITKNEVYVSLDRGMNWEKLSGWWSWLTDAELVNNDLYLSDGTTGIYVLKDVFSGSATSEKLFQPLYRDTKEILGNQDILIARTGYSGLYASFNKGKDWKEITHDQVRFTNITALKILDGGIYVGTAYDGIWVSRDYGKTWESWKKPLPDYNSSEIDFALGTKSSPFGNRPVYVSSEQAGIYETQNKGETYNRVGIPGATVYDLAISKNSKGYQLLAGTDSETYRTALPDQNKIDSATLEWGAAQGEGKWGEQVVKIASSPTEPNVVYKIRNGDGFMYVYRSKDGGQNWDLNFVDGSVPTGMLVHPANPNEIVIPYVVPRTGEVGLWISKDGGENWKKIIQEKHIFTAIAGDPKDPNRIWAGGEDGLFLSKDMGQSFQKIQNVPVSSLAIDSNNSNHLVVGGTHLYVSTDGGKTLEKAKYAGSELDMFVNDIIVSPSNPNVIYAATGSYIQNGFPKGGRGVLMSVDGGVTWTNISEGLENKNTTALVLSPDEEYLFVGTYRSSVKRIKLPNKQR</sequence>
<keyword evidence="3 6" id="KW-0378">Hydrolase</keyword>
<dbReference type="InterPro" id="IPR034213">
    <property type="entry name" value="S8_Vpr-like"/>
</dbReference>
<feature type="chain" id="PRO_5038602459" evidence="8">
    <location>
        <begin position="25"/>
        <end position="1462"/>
    </location>
</feature>
<dbReference type="PROSITE" id="PS00137">
    <property type="entry name" value="SUBTILASE_HIS"/>
    <property type="match status" value="1"/>
</dbReference>
<evidence type="ECO:0000313" key="12">
    <source>
        <dbReference type="Proteomes" id="UP000501868"/>
    </source>
</evidence>
<dbReference type="PROSITE" id="PS51892">
    <property type="entry name" value="SUBTILASE"/>
    <property type="match status" value="1"/>
</dbReference>
<dbReference type="InterPro" id="IPR022398">
    <property type="entry name" value="Peptidase_S8_His-AS"/>
</dbReference>
<feature type="active site" description="Charge relay system" evidence="5 6">
    <location>
        <position position="182"/>
    </location>
</feature>
<protein>
    <submittedName>
        <fullName evidence="11">S8 family serine peptidase</fullName>
    </submittedName>
</protein>
<evidence type="ECO:0000256" key="3">
    <source>
        <dbReference type="ARBA" id="ARBA00022801"/>
    </source>
</evidence>
<feature type="active site" description="Charge relay system" evidence="5 6">
    <location>
        <position position="221"/>
    </location>
</feature>
<reference evidence="11 12" key="2">
    <citation type="submission" date="2020-04" db="EMBL/GenBank/DDBJ databases">
        <authorList>
            <person name="Fomenkov A."/>
            <person name="Anton B.P."/>
            <person name="Roberts R.J."/>
        </authorList>
    </citation>
    <scope>NUCLEOTIDE SEQUENCE [LARGE SCALE GENOMIC DNA]</scope>
    <source>
        <strain evidence="11 12">S2</strain>
    </source>
</reference>
<dbReference type="SUPFAM" id="SSF50939">
    <property type="entry name" value="Sialidases"/>
    <property type="match status" value="1"/>
</dbReference>
<evidence type="ECO:0000259" key="10">
    <source>
        <dbReference type="Pfam" id="PF05922"/>
    </source>
</evidence>
<keyword evidence="4 6" id="KW-0720">Serine protease</keyword>
<evidence type="ECO:0000256" key="7">
    <source>
        <dbReference type="RuleBase" id="RU003355"/>
    </source>
</evidence>
<reference evidence="11 12" key="1">
    <citation type="submission" date="2020-04" db="EMBL/GenBank/DDBJ databases">
        <title>Genome-Wide Identification of 5-Methylcytosine Sites in Bacterial Genomes By High-Throughput Sequencing of MspJI Restriction Fragments.</title>
        <authorList>
            <person name="Wu V."/>
        </authorList>
    </citation>
    <scope>NUCLEOTIDE SEQUENCE [LARGE SCALE GENOMIC DNA]</scope>
    <source>
        <strain evidence="11 12">S2</strain>
    </source>
</reference>
<dbReference type="PRINTS" id="PR00723">
    <property type="entry name" value="SUBTILISIN"/>
</dbReference>
<organism evidence="11 12">
    <name type="scientific">Priestia megaterium</name>
    <name type="common">Bacillus megaterium</name>
    <dbReference type="NCBI Taxonomy" id="1404"/>
    <lineage>
        <taxon>Bacteria</taxon>
        <taxon>Bacillati</taxon>
        <taxon>Bacillota</taxon>
        <taxon>Bacilli</taxon>
        <taxon>Bacillales</taxon>
        <taxon>Bacillaceae</taxon>
        <taxon>Priestia</taxon>
    </lineage>
</organism>
<dbReference type="InterPro" id="IPR023828">
    <property type="entry name" value="Peptidase_S8_Ser-AS"/>
</dbReference>
<dbReference type="CDD" id="cd15482">
    <property type="entry name" value="Sialidase_non-viral"/>
    <property type="match status" value="2"/>
</dbReference>
<dbReference type="SUPFAM" id="SSF110296">
    <property type="entry name" value="Oligoxyloglucan reducing end-specific cellobiohydrolase"/>
    <property type="match status" value="2"/>
</dbReference>
<dbReference type="InterPro" id="IPR036278">
    <property type="entry name" value="Sialidase_sf"/>
</dbReference>
<evidence type="ECO:0000256" key="5">
    <source>
        <dbReference type="PIRSR" id="PIRSR615500-1"/>
    </source>
</evidence>
<dbReference type="InterPro" id="IPR000209">
    <property type="entry name" value="Peptidase_S8/S53_dom"/>
</dbReference>
<dbReference type="InterPro" id="IPR036852">
    <property type="entry name" value="Peptidase_S8/S53_dom_sf"/>
</dbReference>
<dbReference type="PANTHER" id="PTHR43806:SF65">
    <property type="entry name" value="SERINE PROTEASE APRX"/>
    <property type="match status" value="1"/>
</dbReference>
<dbReference type="GO" id="GO:0004252">
    <property type="term" value="F:serine-type endopeptidase activity"/>
    <property type="evidence" value="ECO:0007669"/>
    <property type="project" value="UniProtKB-UniRule"/>
</dbReference>
<dbReference type="InterPro" id="IPR015943">
    <property type="entry name" value="WD40/YVTN_repeat-like_dom_sf"/>
</dbReference>
<feature type="active site" description="Charge relay system" evidence="5 6">
    <location>
        <position position="555"/>
    </location>
</feature>
<keyword evidence="8" id="KW-0732">Signal</keyword>
<evidence type="ECO:0000256" key="1">
    <source>
        <dbReference type="ARBA" id="ARBA00011073"/>
    </source>
</evidence>
<dbReference type="PROSITE" id="PS00138">
    <property type="entry name" value="SUBTILASE_SER"/>
    <property type="match status" value="1"/>
</dbReference>
<dbReference type="Gene3D" id="2.130.10.10">
    <property type="entry name" value="YVTN repeat-like/Quinoprotein amine dehydrogenase"/>
    <property type="match status" value="5"/>
</dbReference>
<feature type="signal peptide" evidence="8">
    <location>
        <begin position="1"/>
        <end position="24"/>
    </location>
</feature>
<dbReference type="InterPro" id="IPR023827">
    <property type="entry name" value="Peptidase_S8_Asp-AS"/>
</dbReference>
<dbReference type="InterPro" id="IPR046450">
    <property type="entry name" value="PA_dom_sf"/>
</dbReference>
<dbReference type="Pfam" id="PF05922">
    <property type="entry name" value="Inhibitor_I9"/>
    <property type="match status" value="1"/>
</dbReference>
<gene>
    <name evidence="11" type="ORF">HFZ78_22820</name>
</gene>
<dbReference type="PANTHER" id="PTHR43806">
    <property type="entry name" value="PEPTIDASE S8"/>
    <property type="match status" value="1"/>
</dbReference>
<dbReference type="SUPFAM" id="SSF52025">
    <property type="entry name" value="PA domain"/>
    <property type="match status" value="1"/>
</dbReference>
<evidence type="ECO:0000259" key="9">
    <source>
        <dbReference type="Pfam" id="PF00082"/>
    </source>
</evidence>
<evidence type="ECO:0000256" key="2">
    <source>
        <dbReference type="ARBA" id="ARBA00022670"/>
    </source>
</evidence>
<dbReference type="InterPro" id="IPR010259">
    <property type="entry name" value="S8pro/Inhibitor_I9"/>
</dbReference>
<dbReference type="PROSITE" id="PS00136">
    <property type="entry name" value="SUBTILASE_ASP"/>
    <property type="match status" value="1"/>
</dbReference>
<dbReference type="InterPro" id="IPR013783">
    <property type="entry name" value="Ig-like_fold"/>
</dbReference>
<dbReference type="GO" id="GO:0006508">
    <property type="term" value="P:proteolysis"/>
    <property type="evidence" value="ECO:0007669"/>
    <property type="project" value="UniProtKB-KW"/>
</dbReference>
<dbReference type="Gene3D" id="2.60.40.10">
    <property type="entry name" value="Immunoglobulins"/>
    <property type="match status" value="1"/>
</dbReference>
<dbReference type="Gene3D" id="3.40.50.200">
    <property type="entry name" value="Peptidase S8/S53 domain"/>
    <property type="match status" value="2"/>
</dbReference>
<feature type="domain" description="Peptidase S8/S53" evidence="9">
    <location>
        <begin position="173"/>
        <end position="591"/>
    </location>
</feature>
<evidence type="ECO:0000256" key="6">
    <source>
        <dbReference type="PROSITE-ProRule" id="PRU01240"/>
    </source>
</evidence>
<dbReference type="SUPFAM" id="SSF52743">
    <property type="entry name" value="Subtilisin-like"/>
    <property type="match status" value="1"/>
</dbReference>
<accession>A0A6H1P6P0</accession>
<dbReference type="InterPro" id="IPR050131">
    <property type="entry name" value="Peptidase_S8_subtilisin-like"/>
</dbReference>
<feature type="domain" description="Inhibitor I9" evidence="10">
    <location>
        <begin position="50"/>
        <end position="146"/>
    </location>
</feature>
<name>A0A6H1P6P0_PRIMG</name>
<proteinExistence type="inferred from homology"/>